<sequence>MDSLGGSKQAGFRGRVRLASIQPPLRPLFLSTNTSSGPSPGKWCGASSAYSSTPKRFANPFGRRDLSSLLLNLSPSPNFMAARTSARLLPQLFSPIAQSRSFPLLFHPRIRQGFDAVVPRHDGAVPSRFG</sequence>
<dbReference type="EMBL" id="MU842813">
    <property type="protein sequence ID" value="KAK2034642.1"/>
    <property type="molecule type" value="Genomic_DNA"/>
</dbReference>
<reference evidence="1" key="1">
    <citation type="submission" date="2021-06" db="EMBL/GenBank/DDBJ databases">
        <title>Comparative genomics, transcriptomics and evolutionary studies reveal genomic signatures of adaptation to plant cell wall in hemibiotrophic fungi.</title>
        <authorList>
            <consortium name="DOE Joint Genome Institute"/>
            <person name="Baroncelli R."/>
            <person name="Diaz J.F."/>
            <person name="Benocci T."/>
            <person name="Peng M."/>
            <person name="Battaglia E."/>
            <person name="Haridas S."/>
            <person name="Andreopoulos W."/>
            <person name="Labutti K."/>
            <person name="Pangilinan J."/>
            <person name="Floch G.L."/>
            <person name="Makela M.R."/>
            <person name="Henrissat B."/>
            <person name="Grigoriev I.V."/>
            <person name="Crouch J.A."/>
            <person name="De Vries R.P."/>
            <person name="Sukno S.A."/>
            <person name="Thon M.R."/>
        </authorList>
    </citation>
    <scope>NUCLEOTIDE SEQUENCE</scope>
    <source>
        <strain evidence="1">MAFF235873</strain>
    </source>
</reference>
<accession>A0AAD9HUM4</accession>
<dbReference type="AlphaFoldDB" id="A0AAD9HUM4"/>
<protein>
    <submittedName>
        <fullName evidence="1">Uncharacterized protein</fullName>
    </submittedName>
</protein>
<gene>
    <name evidence="1" type="ORF">LX32DRAFT_371999</name>
</gene>
<name>A0AAD9HUM4_9PEZI</name>
<keyword evidence="2" id="KW-1185">Reference proteome</keyword>
<evidence type="ECO:0000313" key="1">
    <source>
        <dbReference type="EMBL" id="KAK2034642.1"/>
    </source>
</evidence>
<evidence type="ECO:0000313" key="2">
    <source>
        <dbReference type="Proteomes" id="UP001232148"/>
    </source>
</evidence>
<comment type="caution">
    <text evidence="1">The sequence shown here is derived from an EMBL/GenBank/DDBJ whole genome shotgun (WGS) entry which is preliminary data.</text>
</comment>
<organism evidence="1 2">
    <name type="scientific">Colletotrichum zoysiae</name>
    <dbReference type="NCBI Taxonomy" id="1216348"/>
    <lineage>
        <taxon>Eukaryota</taxon>
        <taxon>Fungi</taxon>
        <taxon>Dikarya</taxon>
        <taxon>Ascomycota</taxon>
        <taxon>Pezizomycotina</taxon>
        <taxon>Sordariomycetes</taxon>
        <taxon>Hypocreomycetidae</taxon>
        <taxon>Glomerellales</taxon>
        <taxon>Glomerellaceae</taxon>
        <taxon>Colletotrichum</taxon>
        <taxon>Colletotrichum graminicola species complex</taxon>
    </lineage>
</organism>
<proteinExistence type="predicted"/>
<dbReference type="Proteomes" id="UP001232148">
    <property type="component" value="Unassembled WGS sequence"/>
</dbReference>